<evidence type="ECO:0000313" key="2">
    <source>
        <dbReference type="EMBL" id="TCZ63031.1"/>
    </source>
</evidence>
<keyword evidence="1" id="KW-0472">Membrane</keyword>
<dbReference type="EMBL" id="SKBM01000009">
    <property type="protein sequence ID" value="TCZ63031.1"/>
    <property type="molecule type" value="Genomic_DNA"/>
</dbReference>
<keyword evidence="3" id="KW-1185">Reference proteome</keyword>
<accession>A0A4R4DPX4</accession>
<organism evidence="2 3">
    <name type="scientific">Roseicella aquatilis</name>
    <dbReference type="NCBI Taxonomy" id="2527868"/>
    <lineage>
        <taxon>Bacteria</taxon>
        <taxon>Pseudomonadati</taxon>
        <taxon>Pseudomonadota</taxon>
        <taxon>Alphaproteobacteria</taxon>
        <taxon>Acetobacterales</taxon>
        <taxon>Roseomonadaceae</taxon>
        <taxon>Roseicella</taxon>
    </lineage>
</organism>
<evidence type="ECO:0000256" key="1">
    <source>
        <dbReference type="SAM" id="Phobius"/>
    </source>
</evidence>
<dbReference type="AlphaFoldDB" id="A0A4R4DPX4"/>
<evidence type="ECO:0000313" key="3">
    <source>
        <dbReference type="Proteomes" id="UP000295023"/>
    </source>
</evidence>
<dbReference type="RefSeq" id="WP_132288842.1">
    <property type="nucleotide sequence ID" value="NZ_SKBM01000009.1"/>
</dbReference>
<keyword evidence="1" id="KW-1133">Transmembrane helix</keyword>
<comment type="caution">
    <text evidence="2">The sequence shown here is derived from an EMBL/GenBank/DDBJ whole genome shotgun (WGS) entry which is preliminary data.</text>
</comment>
<dbReference type="Proteomes" id="UP000295023">
    <property type="component" value="Unassembled WGS sequence"/>
</dbReference>
<gene>
    <name evidence="2" type="ORF">EXY23_11720</name>
</gene>
<keyword evidence="1" id="KW-0812">Transmembrane</keyword>
<feature type="transmembrane region" description="Helical" evidence="1">
    <location>
        <begin position="21"/>
        <end position="39"/>
    </location>
</feature>
<proteinExistence type="predicted"/>
<feature type="transmembrane region" description="Helical" evidence="1">
    <location>
        <begin position="45"/>
        <end position="65"/>
    </location>
</feature>
<reference evidence="2 3" key="1">
    <citation type="submission" date="2019-03" db="EMBL/GenBank/DDBJ databases">
        <title>Paracraurococcus aquatilis NE82 genome sequence.</title>
        <authorList>
            <person name="Zhao Y."/>
            <person name="Du Z."/>
        </authorList>
    </citation>
    <scope>NUCLEOTIDE SEQUENCE [LARGE SCALE GENOMIC DNA]</scope>
    <source>
        <strain evidence="2 3">NE82</strain>
    </source>
</reference>
<sequence>MASEKTSAERAAAEDHGIGLIGWYVFAVLLVLGGLLLSARADDDYMGVSGLLFAAFGVLLGFRLLGRSLP</sequence>
<name>A0A4R4DPX4_9PROT</name>
<protein>
    <submittedName>
        <fullName evidence="2">Uncharacterized protein</fullName>
    </submittedName>
</protein>